<name>A0ACC2N0H5_9HYME</name>
<reference evidence="1" key="1">
    <citation type="submission" date="2023-04" db="EMBL/GenBank/DDBJ databases">
        <title>A chromosome-level genome assembly of the parasitoid wasp Eretmocerus hayati.</title>
        <authorList>
            <person name="Zhong Y."/>
            <person name="Liu S."/>
            <person name="Liu Y."/>
        </authorList>
    </citation>
    <scope>NUCLEOTIDE SEQUENCE</scope>
    <source>
        <strain evidence="1">ZJU_SS_LIU_2023</strain>
    </source>
</reference>
<protein>
    <submittedName>
        <fullName evidence="1">Uncharacterized protein</fullName>
    </submittedName>
</protein>
<organism evidence="1 2">
    <name type="scientific">Eretmocerus hayati</name>
    <dbReference type="NCBI Taxonomy" id="131215"/>
    <lineage>
        <taxon>Eukaryota</taxon>
        <taxon>Metazoa</taxon>
        <taxon>Ecdysozoa</taxon>
        <taxon>Arthropoda</taxon>
        <taxon>Hexapoda</taxon>
        <taxon>Insecta</taxon>
        <taxon>Pterygota</taxon>
        <taxon>Neoptera</taxon>
        <taxon>Endopterygota</taxon>
        <taxon>Hymenoptera</taxon>
        <taxon>Apocrita</taxon>
        <taxon>Proctotrupomorpha</taxon>
        <taxon>Chalcidoidea</taxon>
        <taxon>Aphelinidae</taxon>
        <taxon>Aphelininae</taxon>
        <taxon>Eretmocerus</taxon>
    </lineage>
</organism>
<comment type="caution">
    <text evidence="1">The sequence shown here is derived from an EMBL/GenBank/DDBJ whole genome shotgun (WGS) entry which is preliminary data.</text>
</comment>
<sequence>MEGFIKILAICIFLCKSSSIHGSEDLVVTKRAEFSVDGNARISYTRNILRDDNLFVFSVCDDRKIPEMIDCKINVRTDSISGSPFDRVCDLRLSRGPDRKLLDEQFPLEIEFLGKTTNIIVSWSEMKHDYSLIFKKSLIIDSTNCEIKYLSPNLPSDNDRYAVLTNPIVYENTFDLIFIDKKRCGNSKCRVTYNKDGEEITQKPLPFRTSLHYFKTTPMSSALSPKEFLVLGEMSSAAEGTKSGFVTNTGIEKRLLTNIQGRFKGLLYSVSTLHNNITICSADREKSGDKIKQVVSSVYCEQFEYGATRPRVKTTFDYSSKVGPISVLNLAKGGFVLLTLQCSSRLNPSCEGLTVEKYRDNGKKVLVRSIRPLKIECNEDLDKIKVHIRDQNGQYCVYISCSLRSYYEPKKIINYHTICIPRTREDRVINSRKRRSKDIKNAVKDSLKKA</sequence>
<dbReference type="Proteomes" id="UP001239111">
    <property type="component" value="Chromosome 4"/>
</dbReference>
<proteinExistence type="predicted"/>
<evidence type="ECO:0000313" key="1">
    <source>
        <dbReference type="EMBL" id="KAJ8664233.1"/>
    </source>
</evidence>
<keyword evidence="2" id="KW-1185">Reference proteome</keyword>
<accession>A0ACC2N0H5</accession>
<gene>
    <name evidence="1" type="ORF">QAD02_005895</name>
</gene>
<evidence type="ECO:0000313" key="2">
    <source>
        <dbReference type="Proteomes" id="UP001239111"/>
    </source>
</evidence>
<dbReference type="EMBL" id="CM056744">
    <property type="protein sequence ID" value="KAJ8664233.1"/>
    <property type="molecule type" value="Genomic_DNA"/>
</dbReference>